<reference evidence="9 10" key="1">
    <citation type="submission" date="2021-03" db="EMBL/GenBank/DDBJ databases">
        <title>Genomic Encyclopedia of Type Strains, Phase III (KMG-III): the genomes of soil and plant-associated and newly described type strains.</title>
        <authorList>
            <person name="Whitman W."/>
        </authorList>
    </citation>
    <scope>NUCLEOTIDE SEQUENCE [LARGE SCALE GENOMIC DNA]</scope>
    <source>
        <strain evidence="9 10">IMMIB AFH-6</strain>
    </source>
</reference>
<feature type="domain" description="ABC transmembrane type-1" evidence="8">
    <location>
        <begin position="97"/>
        <end position="302"/>
    </location>
</feature>
<feature type="transmembrane region" description="Helical" evidence="7">
    <location>
        <begin position="101"/>
        <end position="125"/>
    </location>
</feature>
<dbReference type="Pfam" id="PF00528">
    <property type="entry name" value="BPD_transp_1"/>
    <property type="match status" value="1"/>
</dbReference>
<dbReference type="Gene3D" id="1.10.3720.10">
    <property type="entry name" value="MetI-like"/>
    <property type="match status" value="1"/>
</dbReference>
<comment type="caution">
    <text evidence="9">The sequence shown here is derived from an EMBL/GenBank/DDBJ whole genome shotgun (WGS) entry which is preliminary data.</text>
</comment>
<feature type="transmembrane region" description="Helical" evidence="7">
    <location>
        <begin position="12"/>
        <end position="29"/>
    </location>
</feature>
<feature type="transmembrane region" description="Helical" evidence="7">
    <location>
        <begin position="137"/>
        <end position="159"/>
    </location>
</feature>
<proteinExistence type="inferred from homology"/>
<evidence type="ECO:0000256" key="7">
    <source>
        <dbReference type="RuleBase" id="RU363032"/>
    </source>
</evidence>
<dbReference type="RefSeq" id="WP_209770390.1">
    <property type="nucleotide sequence ID" value="NZ_JAGINP010000024.1"/>
</dbReference>
<feature type="transmembrane region" description="Helical" evidence="7">
    <location>
        <begin position="179"/>
        <end position="198"/>
    </location>
</feature>
<gene>
    <name evidence="9" type="ORF">J2851_005573</name>
</gene>
<name>A0ABS4ST96_9PROT</name>
<evidence type="ECO:0000256" key="3">
    <source>
        <dbReference type="ARBA" id="ARBA00022475"/>
    </source>
</evidence>
<keyword evidence="10" id="KW-1185">Reference proteome</keyword>
<feature type="transmembrane region" description="Helical" evidence="7">
    <location>
        <begin position="283"/>
        <end position="309"/>
    </location>
</feature>
<keyword evidence="4 7" id="KW-0812">Transmembrane</keyword>
<dbReference type="InterPro" id="IPR035906">
    <property type="entry name" value="MetI-like_sf"/>
</dbReference>
<dbReference type="Pfam" id="PF19300">
    <property type="entry name" value="BPD_transp_1_N"/>
    <property type="match status" value="1"/>
</dbReference>
<evidence type="ECO:0000313" key="10">
    <source>
        <dbReference type="Proteomes" id="UP000781958"/>
    </source>
</evidence>
<dbReference type="PANTHER" id="PTHR43163">
    <property type="entry name" value="DIPEPTIDE TRANSPORT SYSTEM PERMEASE PROTEIN DPPB-RELATED"/>
    <property type="match status" value="1"/>
</dbReference>
<comment type="similarity">
    <text evidence="7">Belongs to the binding-protein-dependent transport system permease family.</text>
</comment>
<accession>A0ABS4ST96</accession>
<evidence type="ECO:0000256" key="4">
    <source>
        <dbReference type="ARBA" id="ARBA00022692"/>
    </source>
</evidence>
<protein>
    <submittedName>
        <fullName evidence="9">Peptide/nickel transport system permease protein</fullName>
    </submittedName>
</protein>
<dbReference type="CDD" id="cd06261">
    <property type="entry name" value="TM_PBP2"/>
    <property type="match status" value="1"/>
</dbReference>
<dbReference type="EMBL" id="JAGINP010000024">
    <property type="protein sequence ID" value="MBP2295760.1"/>
    <property type="molecule type" value="Genomic_DNA"/>
</dbReference>
<comment type="subcellular location">
    <subcellularLocation>
        <location evidence="1 7">Cell membrane</location>
        <topology evidence="1 7">Multi-pass membrane protein</topology>
    </subcellularLocation>
</comment>
<keyword evidence="5 7" id="KW-1133">Transmembrane helix</keyword>
<evidence type="ECO:0000256" key="2">
    <source>
        <dbReference type="ARBA" id="ARBA00022448"/>
    </source>
</evidence>
<evidence type="ECO:0000256" key="6">
    <source>
        <dbReference type="ARBA" id="ARBA00023136"/>
    </source>
</evidence>
<keyword evidence="3" id="KW-1003">Cell membrane</keyword>
<evidence type="ECO:0000259" key="8">
    <source>
        <dbReference type="PROSITE" id="PS50928"/>
    </source>
</evidence>
<dbReference type="PANTHER" id="PTHR43163:SF3">
    <property type="entry name" value="PEPTIDE ABC TRANSPORTER PERMEASE PROTEIN"/>
    <property type="match status" value="1"/>
</dbReference>
<dbReference type="InterPro" id="IPR045621">
    <property type="entry name" value="BPD_transp_1_N"/>
</dbReference>
<dbReference type="PROSITE" id="PS50928">
    <property type="entry name" value="ABC_TM1"/>
    <property type="match status" value="1"/>
</dbReference>
<evidence type="ECO:0000256" key="5">
    <source>
        <dbReference type="ARBA" id="ARBA00022989"/>
    </source>
</evidence>
<feature type="transmembrane region" description="Helical" evidence="7">
    <location>
        <begin position="234"/>
        <end position="263"/>
    </location>
</feature>
<keyword evidence="6 7" id="KW-0472">Membrane</keyword>
<organism evidence="9 10">
    <name type="scientific">Azospirillum rugosum</name>
    <dbReference type="NCBI Taxonomy" id="416170"/>
    <lineage>
        <taxon>Bacteria</taxon>
        <taxon>Pseudomonadati</taxon>
        <taxon>Pseudomonadota</taxon>
        <taxon>Alphaproteobacteria</taxon>
        <taxon>Rhodospirillales</taxon>
        <taxon>Azospirillaceae</taxon>
        <taxon>Azospirillum</taxon>
    </lineage>
</organism>
<dbReference type="InterPro" id="IPR000515">
    <property type="entry name" value="MetI-like"/>
</dbReference>
<evidence type="ECO:0000313" key="9">
    <source>
        <dbReference type="EMBL" id="MBP2295760.1"/>
    </source>
</evidence>
<keyword evidence="2 7" id="KW-0813">Transport</keyword>
<sequence length="317" mass="34252">MVLTRLIAKRLFGALVTLWFVTVLIFLAVECLPGDAAEALLGKDATPVAVENLRAELHLNDPPVERYVGWLGRVAVGDLGKSLTTNRPIAPMLATRLSNTLFLAATAAAIAVPLAIILGLVSALYRGTRLDRVISVLSLASISFPEFFVGYILLVVFALNLGWFPVLSGINPDMGLGEQLHRIVLPALTLVCLVLAYMMRMTRAAVINVLSNPYIEMAELKGCSRREIIVRHAFVNAVGPVANVVALSLAYLVVGVVVVEVVFTYPGLGQWMVDSVSKQDILVVQICGLIFGATYIGLNLTADIVAVLFNPKLRHPR</sequence>
<dbReference type="Proteomes" id="UP000781958">
    <property type="component" value="Unassembled WGS sequence"/>
</dbReference>
<evidence type="ECO:0000256" key="1">
    <source>
        <dbReference type="ARBA" id="ARBA00004651"/>
    </source>
</evidence>
<dbReference type="SUPFAM" id="SSF161098">
    <property type="entry name" value="MetI-like"/>
    <property type="match status" value="1"/>
</dbReference>